<protein>
    <recommendedName>
        <fullName evidence="8">Manganese efflux pump MntP</fullName>
    </recommendedName>
</protein>
<dbReference type="InterPro" id="IPR003810">
    <property type="entry name" value="Mntp/YtaF"/>
</dbReference>
<accession>A0A927W9Q7</accession>
<evidence type="ECO:0000313" key="6">
    <source>
        <dbReference type="EMBL" id="MBE6059260.1"/>
    </source>
</evidence>
<dbReference type="Proteomes" id="UP000768462">
    <property type="component" value="Unassembled WGS sequence"/>
</dbReference>
<feature type="transmembrane region" description="Helical" evidence="5">
    <location>
        <begin position="138"/>
        <end position="157"/>
    </location>
</feature>
<name>A0A927W9Q7_9CLOT</name>
<keyword evidence="4 5" id="KW-0472">Membrane</keyword>
<dbReference type="Pfam" id="PF02659">
    <property type="entry name" value="Mntp"/>
    <property type="match status" value="1"/>
</dbReference>
<evidence type="ECO:0000256" key="2">
    <source>
        <dbReference type="ARBA" id="ARBA00022692"/>
    </source>
</evidence>
<feature type="transmembrane region" description="Helical" evidence="5">
    <location>
        <begin position="75"/>
        <end position="92"/>
    </location>
</feature>
<feature type="transmembrane region" description="Helical" evidence="5">
    <location>
        <begin position="39"/>
        <end position="60"/>
    </location>
</feature>
<keyword evidence="2 5" id="KW-0812">Transmembrane</keyword>
<evidence type="ECO:0000256" key="3">
    <source>
        <dbReference type="ARBA" id="ARBA00022989"/>
    </source>
</evidence>
<proteinExistence type="predicted"/>
<dbReference type="PANTHER" id="PTHR35529">
    <property type="entry name" value="MANGANESE EFFLUX PUMP MNTP-RELATED"/>
    <property type="match status" value="1"/>
</dbReference>
<evidence type="ECO:0000256" key="4">
    <source>
        <dbReference type="ARBA" id="ARBA00023136"/>
    </source>
</evidence>
<evidence type="ECO:0008006" key="8">
    <source>
        <dbReference type="Google" id="ProtNLM"/>
    </source>
</evidence>
<gene>
    <name evidence="6" type="ORF">E7215_03675</name>
</gene>
<keyword evidence="1" id="KW-1003">Cell membrane</keyword>
<feature type="transmembrane region" description="Helical" evidence="5">
    <location>
        <begin position="113"/>
        <end position="132"/>
    </location>
</feature>
<sequence>MLMSVLEVIIVSIGLSLDAFTVTVCTGATQPYLKKRMDFIVGLAFGGIQAIMLTIGMMITKFPVSSIYSETFKSINQWFSAIIFIFLGLKMVRNALTIKSINEQRESFNYRNILSLAFATSLDALVLGIGFALLRTEIIIDMFIIFVITGISSIIGLRVGYRVGDKYRVAVNICGSVILLIMGVKMILSYFKII</sequence>
<feature type="transmembrane region" description="Helical" evidence="5">
    <location>
        <begin position="6"/>
        <end position="27"/>
    </location>
</feature>
<comment type="caution">
    <text evidence="6">The sequence shown here is derived from an EMBL/GenBank/DDBJ whole genome shotgun (WGS) entry which is preliminary data.</text>
</comment>
<dbReference type="PANTHER" id="PTHR35529:SF1">
    <property type="entry name" value="MANGANESE EFFLUX PUMP MNTP-RELATED"/>
    <property type="match status" value="1"/>
</dbReference>
<dbReference type="EMBL" id="SVCM01000042">
    <property type="protein sequence ID" value="MBE6059260.1"/>
    <property type="molecule type" value="Genomic_DNA"/>
</dbReference>
<evidence type="ECO:0000256" key="5">
    <source>
        <dbReference type="SAM" id="Phobius"/>
    </source>
</evidence>
<keyword evidence="3 5" id="KW-1133">Transmembrane helix</keyword>
<reference evidence="6" key="1">
    <citation type="submission" date="2019-04" db="EMBL/GenBank/DDBJ databases">
        <title>Evolution of Biomass-Degrading Anaerobic Consortia Revealed by Metagenomics.</title>
        <authorList>
            <person name="Peng X."/>
        </authorList>
    </citation>
    <scope>NUCLEOTIDE SEQUENCE</scope>
    <source>
        <strain evidence="6">SIG254</strain>
    </source>
</reference>
<evidence type="ECO:0000313" key="7">
    <source>
        <dbReference type="Proteomes" id="UP000768462"/>
    </source>
</evidence>
<evidence type="ECO:0000256" key="1">
    <source>
        <dbReference type="ARBA" id="ARBA00022475"/>
    </source>
</evidence>
<dbReference type="AlphaFoldDB" id="A0A927W9Q7"/>
<feature type="transmembrane region" description="Helical" evidence="5">
    <location>
        <begin position="169"/>
        <end position="191"/>
    </location>
</feature>
<organism evidence="6 7">
    <name type="scientific">Clostridium sulfidigenes</name>
    <dbReference type="NCBI Taxonomy" id="318464"/>
    <lineage>
        <taxon>Bacteria</taxon>
        <taxon>Bacillati</taxon>
        <taxon>Bacillota</taxon>
        <taxon>Clostridia</taxon>
        <taxon>Eubacteriales</taxon>
        <taxon>Clostridiaceae</taxon>
        <taxon>Clostridium</taxon>
    </lineage>
</organism>